<dbReference type="GO" id="GO:0031499">
    <property type="term" value="C:TRAMP complex"/>
    <property type="evidence" value="ECO:0007669"/>
    <property type="project" value="TreeGrafter"/>
</dbReference>
<evidence type="ECO:0000256" key="2">
    <source>
        <dbReference type="ARBA" id="ARBA00022723"/>
    </source>
</evidence>
<dbReference type="PANTHER" id="PTHR46543">
    <property type="entry name" value="ZINC FINGER CCHC DOMAIN-CONTAINING PROTEIN 7"/>
    <property type="match status" value="1"/>
</dbReference>
<feature type="compositionally biased region" description="Basic and acidic residues" evidence="8">
    <location>
        <begin position="293"/>
        <end position="308"/>
    </location>
</feature>
<dbReference type="GO" id="GO:0003723">
    <property type="term" value="F:RNA binding"/>
    <property type="evidence" value="ECO:0007669"/>
    <property type="project" value="TreeGrafter"/>
</dbReference>
<dbReference type="GO" id="GO:0071035">
    <property type="term" value="P:nuclear polyadenylation-dependent rRNA catabolic process"/>
    <property type="evidence" value="ECO:0007669"/>
    <property type="project" value="TreeGrafter"/>
</dbReference>
<dbReference type="AlphaFoldDB" id="A0A0J9XAJ5"/>
<evidence type="ECO:0000256" key="5">
    <source>
        <dbReference type="ARBA" id="ARBA00022833"/>
    </source>
</evidence>
<dbReference type="GO" id="GO:0071037">
    <property type="term" value="P:nuclear polyadenylation-dependent snRNA catabolic process"/>
    <property type="evidence" value="ECO:0007669"/>
    <property type="project" value="TreeGrafter"/>
</dbReference>
<dbReference type="OrthoDB" id="7608935at2759"/>
<feature type="compositionally biased region" description="Low complexity" evidence="8">
    <location>
        <begin position="309"/>
        <end position="342"/>
    </location>
</feature>
<dbReference type="GO" id="GO:0008270">
    <property type="term" value="F:zinc ion binding"/>
    <property type="evidence" value="ECO:0007669"/>
    <property type="project" value="UniProtKB-KW"/>
</dbReference>
<dbReference type="SUPFAM" id="SSF57756">
    <property type="entry name" value="Retrovirus zinc finger-like domains"/>
    <property type="match status" value="3"/>
</dbReference>
<dbReference type="Proteomes" id="UP000242525">
    <property type="component" value="Unassembled WGS sequence"/>
</dbReference>
<gene>
    <name evidence="10" type="ORF">BN980_GECA06s00571g</name>
</gene>
<dbReference type="InterPro" id="IPR036875">
    <property type="entry name" value="Znf_CCHC_sf"/>
</dbReference>
<dbReference type="Pfam" id="PF00098">
    <property type="entry name" value="zf-CCHC"/>
    <property type="match status" value="2"/>
</dbReference>
<dbReference type="STRING" id="1173061.A0A0J9XAJ5"/>
<dbReference type="GO" id="GO:0071031">
    <property type="term" value="P:nuclear mRNA surveillance of mRNA 3'-end processing"/>
    <property type="evidence" value="ECO:0007669"/>
    <property type="project" value="TreeGrafter"/>
</dbReference>
<accession>A0A0J9XAJ5</accession>
<evidence type="ECO:0000313" key="10">
    <source>
        <dbReference type="EMBL" id="CDO53846.1"/>
    </source>
</evidence>
<evidence type="ECO:0000313" key="11">
    <source>
        <dbReference type="Proteomes" id="UP000242525"/>
    </source>
</evidence>
<evidence type="ECO:0000256" key="8">
    <source>
        <dbReference type="SAM" id="MobiDB-lite"/>
    </source>
</evidence>
<name>A0A0J9XAJ5_GEOCN</name>
<sequence>MSSVVDEIVVVPAHGKPALEDQFDLFDSDKEEINVEETHDKENNDEKLVEVHKLRAYEGSPPPQTKSINFEDVDDTNEGLIEMRGQGRYFGNFDEDEVQQLCNRCGKSGHKMAQCKAIICDTCGEKEKHTTKDCPKSKRCSKCGSVGHLRVDCTERRARGPHCDKCDLRTHNSDNCPLIWRNYLVKKSSKKHAHYPSEIYCYNCGMEGHYGDDCAAERQIQLMYVDESCFAGRSLNTKLKSQYNKDLKRYQEDYKRSAPSKRSYDDYDDMDYGYSSGYGNGNRGGNSYNRNNNGEKKYQPKRRYRDDYYSNNSSSGQGRYSNNSGYSNSGYNNSGYNNSGYNRNGGGGSGGNYRNSKYRR</sequence>
<dbReference type="GO" id="GO:0071039">
    <property type="term" value="P:nuclear polyadenylation-dependent CUT catabolic process"/>
    <property type="evidence" value="ECO:0007669"/>
    <property type="project" value="TreeGrafter"/>
</dbReference>
<organism evidence="10 11">
    <name type="scientific">Geotrichum candidum</name>
    <name type="common">Oospora lactis</name>
    <name type="synonym">Dipodascus geotrichum</name>
    <dbReference type="NCBI Taxonomy" id="1173061"/>
    <lineage>
        <taxon>Eukaryota</taxon>
        <taxon>Fungi</taxon>
        <taxon>Dikarya</taxon>
        <taxon>Ascomycota</taxon>
        <taxon>Saccharomycotina</taxon>
        <taxon>Dipodascomycetes</taxon>
        <taxon>Dipodascales</taxon>
        <taxon>Dipodascaceae</taxon>
        <taxon>Geotrichum</taxon>
    </lineage>
</organism>
<evidence type="ECO:0000256" key="1">
    <source>
        <dbReference type="ARBA" id="ARBA00004123"/>
    </source>
</evidence>
<protein>
    <submittedName>
        <fullName evidence="10">Similar to Saccharomyces cerevisiae YDL175C AIR2 Zinc knuckle protein, involved in nuclear RNA processing and degredation as a component of the TRAMP complex</fullName>
    </submittedName>
</protein>
<evidence type="ECO:0000256" key="6">
    <source>
        <dbReference type="ARBA" id="ARBA00023242"/>
    </source>
</evidence>
<keyword evidence="2" id="KW-0479">Metal-binding</keyword>
<evidence type="ECO:0000256" key="7">
    <source>
        <dbReference type="PROSITE-ProRule" id="PRU00047"/>
    </source>
</evidence>
<keyword evidence="5" id="KW-0862">Zinc</keyword>
<dbReference type="EMBL" id="CCBN010000006">
    <property type="protein sequence ID" value="CDO53846.1"/>
    <property type="molecule type" value="Genomic_DNA"/>
</dbReference>
<proteinExistence type="predicted"/>
<comment type="caution">
    <text evidence="10">The sequence shown here is derived from an EMBL/GenBank/DDBJ whole genome shotgun (WGS) entry which is preliminary data.</text>
</comment>
<evidence type="ECO:0000256" key="3">
    <source>
        <dbReference type="ARBA" id="ARBA00022737"/>
    </source>
</evidence>
<dbReference type="GO" id="GO:0071038">
    <property type="term" value="P:TRAMP-dependent tRNA surveillance pathway"/>
    <property type="evidence" value="ECO:0007669"/>
    <property type="project" value="TreeGrafter"/>
</dbReference>
<keyword evidence="3" id="KW-0677">Repeat</keyword>
<feature type="domain" description="CCHC-type" evidence="9">
    <location>
        <begin position="139"/>
        <end position="155"/>
    </location>
</feature>
<keyword evidence="4 7" id="KW-0863">Zinc-finger</keyword>
<evidence type="ECO:0000256" key="4">
    <source>
        <dbReference type="ARBA" id="ARBA00022771"/>
    </source>
</evidence>
<dbReference type="PROSITE" id="PS50158">
    <property type="entry name" value="ZF_CCHC"/>
    <property type="match status" value="3"/>
</dbReference>
<keyword evidence="6" id="KW-0539">Nucleus</keyword>
<dbReference type="InterPro" id="IPR051644">
    <property type="entry name" value="TRAMP_AT-DNA-binding"/>
</dbReference>
<dbReference type="InterPro" id="IPR001878">
    <property type="entry name" value="Znf_CCHC"/>
</dbReference>
<feature type="region of interest" description="Disordered" evidence="8">
    <location>
        <begin position="278"/>
        <end position="360"/>
    </location>
</feature>
<dbReference type="GO" id="GO:0071036">
    <property type="term" value="P:nuclear polyadenylation-dependent snoRNA catabolic process"/>
    <property type="evidence" value="ECO:0007669"/>
    <property type="project" value="TreeGrafter"/>
</dbReference>
<evidence type="ECO:0000259" key="9">
    <source>
        <dbReference type="PROSITE" id="PS50158"/>
    </source>
</evidence>
<reference evidence="10" key="1">
    <citation type="submission" date="2014-03" db="EMBL/GenBank/DDBJ databases">
        <authorList>
            <person name="Casaregola S."/>
        </authorList>
    </citation>
    <scope>NUCLEOTIDE SEQUENCE [LARGE SCALE GENOMIC DNA]</scope>
    <source>
        <strain evidence="10">CLIB 918</strain>
    </source>
</reference>
<feature type="domain" description="CCHC-type" evidence="9">
    <location>
        <begin position="201"/>
        <end position="214"/>
    </location>
</feature>
<dbReference type="PANTHER" id="PTHR46543:SF1">
    <property type="entry name" value="ZINC FINGER CCHC DOMAIN-CONTAINING PROTEIN 7"/>
    <property type="match status" value="1"/>
</dbReference>
<keyword evidence="11" id="KW-1185">Reference proteome</keyword>
<dbReference type="SMART" id="SM00343">
    <property type="entry name" value="ZnF_C2HC"/>
    <property type="match status" value="5"/>
</dbReference>
<comment type="subcellular location">
    <subcellularLocation>
        <location evidence="1">Nucleus</location>
    </subcellularLocation>
</comment>
<dbReference type="Gene3D" id="4.10.60.10">
    <property type="entry name" value="Zinc finger, CCHC-type"/>
    <property type="match status" value="2"/>
</dbReference>
<feature type="domain" description="CCHC-type" evidence="9">
    <location>
        <begin position="102"/>
        <end position="116"/>
    </location>
</feature>